<dbReference type="InterPro" id="IPR003010">
    <property type="entry name" value="C-N_Hydrolase"/>
</dbReference>
<dbReference type="PANTHER" id="PTHR23088:SF27">
    <property type="entry name" value="DEAMINATED GLUTATHIONE AMIDASE"/>
    <property type="match status" value="1"/>
</dbReference>
<dbReference type="InterPro" id="IPR001110">
    <property type="entry name" value="UPF0012_CS"/>
</dbReference>
<dbReference type="AlphaFoldDB" id="A0A8J7YV08"/>
<evidence type="ECO:0000313" key="2">
    <source>
        <dbReference type="EMBL" id="NCN65167.1"/>
    </source>
</evidence>
<dbReference type="SUPFAM" id="SSF56317">
    <property type="entry name" value="Carbon-nitrogen hydrolase"/>
    <property type="match status" value="1"/>
</dbReference>
<dbReference type="InterPro" id="IPR036526">
    <property type="entry name" value="C-N_Hydrolase_sf"/>
</dbReference>
<comment type="caution">
    <text evidence="2">The sequence shown here is derived from an EMBL/GenBank/DDBJ whole genome shotgun (WGS) entry which is preliminary data.</text>
</comment>
<dbReference type="PROSITE" id="PS50263">
    <property type="entry name" value="CN_HYDROLASE"/>
    <property type="match status" value="1"/>
</dbReference>
<dbReference type="PANTHER" id="PTHR23088">
    <property type="entry name" value="NITRILASE-RELATED"/>
    <property type="match status" value="1"/>
</dbReference>
<evidence type="ECO:0000259" key="1">
    <source>
        <dbReference type="PROSITE" id="PS50263"/>
    </source>
</evidence>
<reference evidence="2" key="1">
    <citation type="submission" date="2019-11" db="EMBL/GenBank/DDBJ databases">
        <title>Lipid analysis of CO2-rich subsurface aquifers suggests an autotrophy-based deep biosphere with lysolipids enriched in CPR bacteria.</title>
        <authorList>
            <person name="Probst A.J."/>
            <person name="Elling F.J."/>
            <person name="Castelle C.J."/>
            <person name="Zhu Q."/>
            <person name="Elvert M."/>
            <person name="Birarda G."/>
            <person name="Holman H.-Y."/>
            <person name="Lane K.R."/>
            <person name="Ladd B."/>
            <person name="Ryan M.C."/>
            <person name="Woyke T."/>
            <person name="Hinrichs K.-U."/>
            <person name="Banfield J.F."/>
        </authorList>
    </citation>
    <scope>NUCLEOTIDE SEQUENCE</scope>
    <source>
        <strain evidence="2">CG_2015-01_33_1645</strain>
        <strain evidence="3">CG_2015-04_33_537</strain>
    </source>
</reference>
<dbReference type="PROSITE" id="PS01227">
    <property type="entry name" value="UPF0012"/>
    <property type="match status" value="1"/>
</dbReference>
<dbReference type="EMBL" id="JAACQH010000102">
    <property type="protein sequence ID" value="NCS91718.1"/>
    <property type="molecule type" value="Genomic_DNA"/>
</dbReference>
<gene>
    <name evidence="3" type="ORF">GW779_04825</name>
    <name evidence="2" type="ORF">GW910_03745</name>
</gene>
<organism evidence="2 4">
    <name type="scientific">Candidatus Altarchaeum hamiconexum</name>
    <dbReference type="NCBI Taxonomy" id="1803513"/>
    <lineage>
        <taxon>Archaea</taxon>
        <taxon>Candidatus Altarchaeota</taxon>
        <taxon>Candidatus Altiarchaeia</taxon>
        <taxon>Candidatus Altarchaeales</taxon>
        <taxon>Candidatus Altarchaeaceae</taxon>
        <taxon>Candidatus Altarchaeum</taxon>
    </lineage>
</organism>
<name>A0A8J7YV08_9ARCH</name>
<proteinExistence type="predicted"/>
<dbReference type="Proteomes" id="UP000738826">
    <property type="component" value="Unassembled WGS sequence"/>
</dbReference>
<dbReference type="Pfam" id="PF00795">
    <property type="entry name" value="CN_hydrolase"/>
    <property type="match status" value="1"/>
</dbReference>
<dbReference type="Proteomes" id="UP000768163">
    <property type="component" value="Unassembled WGS sequence"/>
</dbReference>
<protein>
    <submittedName>
        <fullName evidence="2">Carbon-nitrogen family hydrolase</fullName>
    </submittedName>
</protein>
<dbReference type="GO" id="GO:0016787">
    <property type="term" value="F:hydrolase activity"/>
    <property type="evidence" value="ECO:0007669"/>
    <property type="project" value="UniProtKB-KW"/>
</dbReference>
<keyword evidence="2" id="KW-0378">Hydrolase</keyword>
<dbReference type="Gene3D" id="3.60.110.10">
    <property type="entry name" value="Carbon-nitrogen hydrolase"/>
    <property type="match status" value="1"/>
</dbReference>
<accession>A0A8J7YV08</accession>
<feature type="domain" description="CN hydrolase" evidence="1">
    <location>
        <begin position="5"/>
        <end position="244"/>
    </location>
</feature>
<sequence length="256" mass="29590">MQQNLKISAIQMNITNEVDINLMTAKEMIEKCEEDIVCLPELFSTGFRQDAINFAEGENGRAFKFIKEISAKRKILLIGGITEKDKGNLPYNAAVVFENGNFIGKYRKIHLFRHCNEHLYYSAGDKVFTCDFNKGEFKTKIGLMICYDLRFPEIAREIMKQDAEIIFVPANFPVQRKNHWKALLKARAIENLCYVVGVNANEIHNKYIEGKFGNSVCYNPWGNSVKRKLQNLDNGTIFEFEINIEKERAIRKNFIN</sequence>
<evidence type="ECO:0000313" key="4">
    <source>
        <dbReference type="Proteomes" id="UP000768163"/>
    </source>
</evidence>
<evidence type="ECO:0000313" key="3">
    <source>
        <dbReference type="EMBL" id="NCS91718.1"/>
    </source>
</evidence>
<dbReference type="EMBL" id="JAACVF010000095">
    <property type="protein sequence ID" value="NCN65167.1"/>
    <property type="molecule type" value="Genomic_DNA"/>
</dbReference>